<feature type="transmembrane region" description="Helical" evidence="2">
    <location>
        <begin position="189"/>
        <end position="207"/>
    </location>
</feature>
<accession>A0A9D2NQS5</accession>
<dbReference type="SMART" id="SM00460">
    <property type="entry name" value="TGc"/>
    <property type="match status" value="1"/>
</dbReference>
<feature type="compositionally biased region" description="Acidic residues" evidence="1">
    <location>
        <begin position="561"/>
        <end position="571"/>
    </location>
</feature>
<reference evidence="4" key="1">
    <citation type="journal article" date="2021" name="PeerJ">
        <title>Extensive microbial diversity within the chicken gut microbiome revealed by metagenomics and culture.</title>
        <authorList>
            <person name="Gilroy R."/>
            <person name="Ravi A."/>
            <person name="Getino M."/>
            <person name="Pursley I."/>
            <person name="Horton D.L."/>
            <person name="Alikhan N.F."/>
            <person name="Baker D."/>
            <person name="Gharbi K."/>
            <person name="Hall N."/>
            <person name="Watson M."/>
            <person name="Adriaenssens E.M."/>
            <person name="Foster-Nyarko E."/>
            <person name="Jarju S."/>
            <person name="Secka A."/>
            <person name="Antonio M."/>
            <person name="Oren A."/>
            <person name="Chaudhuri R.R."/>
            <person name="La Ragione R."/>
            <person name="Hildebrand F."/>
            <person name="Pallen M.J."/>
        </authorList>
    </citation>
    <scope>NUCLEOTIDE SEQUENCE</scope>
    <source>
        <strain evidence="4">CHK187-11901</strain>
    </source>
</reference>
<dbReference type="PANTHER" id="PTHR42736:SF1">
    <property type="entry name" value="PROTEIN-GLUTAMINE GAMMA-GLUTAMYLTRANSFERASE"/>
    <property type="match status" value="1"/>
</dbReference>
<feature type="domain" description="Transglutaminase-like" evidence="3">
    <location>
        <begin position="474"/>
        <end position="545"/>
    </location>
</feature>
<gene>
    <name evidence="4" type="ORF">H9702_06515</name>
</gene>
<protein>
    <submittedName>
        <fullName evidence="4">Transglutaminase-like domain-containing protein</fullName>
    </submittedName>
</protein>
<reference evidence="4" key="2">
    <citation type="submission" date="2021-04" db="EMBL/GenBank/DDBJ databases">
        <authorList>
            <person name="Gilroy R."/>
        </authorList>
    </citation>
    <scope>NUCLEOTIDE SEQUENCE</scope>
    <source>
        <strain evidence="4">CHK187-11901</strain>
    </source>
</reference>
<dbReference type="AlphaFoldDB" id="A0A9D2NQS5"/>
<organism evidence="4 5">
    <name type="scientific">Candidatus Merdibacter merdavium</name>
    <dbReference type="NCBI Taxonomy" id="2838692"/>
    <lineage>
        <taxon>Bacteria</taxon>
        <taxon>Bacillati</taxon>
        <taxon>Bacillota</taxon>
        <taxon>Erysipelotrichia</taxon>
        <taxon>Erysipelotrichales</taxon>
        <taxon>Erysipelotrichaceae</taxon>
        <taxon>Merdibacter</taxon>
    </lineage>
</organism>
<comment type="caution">
    <text evidence="4">The sequence shown here is derived from an EMBL/GenBank/DDBJ whole genome shotgun (WGS) entry which is preliminary data.</text>
</comment>
<feature type="transmembrane region" description="Helical" evidence="2">
    <location>
        <begin position="109"/>
        <end position="129"/>
    </location>
</feature>
<dbReference type="EMBL" id="DWWM01000042">
    <property type="protein sequence ID" value="HJC36767.1"/>
    <property type="molecule type" value="Genomic_DNA"/>
</dbReference>
<dbReference type="InterPro" id="IPR002931">
    <property type="entry name" value="Transglutaminase-like"/>
</dbReference>
<name>A0A9D2NQS5_9FIRM</name>
<evidence type="ECO:0000256" key="1">
    <source>
        <dbReference type="SAM" id="MobiDB-lite"/>
    </source>
</evidence>
<dbReference type="PANTHER" id="PTHR42736">
    <property type="entry name" value="PROTEIN-GLUTAMINE GAMMA-GLUTAMYLTRANSFERASE"/>
    <property type="match status" value="1"/>
</dbReference>
<feature type="region of interest" description="Disordered" evidence="1">
    <location>
        <begin position="557"/>
        <end position="584"/>
    </location>
</feature>
<keyword evidence="2" id="KW-1133">Transmembrane helix</keyword>
<keyword evidence="2" id="KW-0472">Membrane</keyword>
<dbReference type="Pfam" id="PF01841">
    <property type="entry name" value="Transglut_core"/>
    <property type="match status" value="1"/>
</dbReference>
<keyword evidence="2" id="KW-0812">Transmembrane</keyword>
<feature type="transmembrane region" description="Helical" evidence="2">
    <location>
        <begin position="53"/>
        <end position="73"/>
    </location>
</feature>
<dbReference type="SUPFAM" id="SSF54001">
    <property type="entry name" value="Cysteine proteinases"/>
    <property type="match status" value="1"/>
</dbReference>
<dbReference type="Gene3D" id="3.10.620.30">
    <property type="match status" value="1"/>
</dbReference>
<feature type="transmembrane region" description="Helical" evidence="2">
    <location>
        <begin position="136"/>
        <end position="155"/>
    </location>
</feature>
<sequence length="706" mass="80715">MNRKMAAPLIMLLVLLHMQLIFQPLELPFLFFSLLLILTALWMKICAHVRLKLTIALLFILIAMALIFLPLTLDALRVFYNMLLETYRLHSPLYFMSLDTHSLQGNEQLLLWSVMLGLFIFGTLLLHWLIGLKNHFCLAFLLLASFLLPCVLHSVPQPVTALPLLFILIAMLFARAQSLGAIFRSKLRICFMLAGCIMPIALCLILIPPAEISGSGEGVRQQLLTSLTNFIEWVTGRNDDTEIDLNDAQDRMYIGSTRGRVLATVPDTYYLKDTSMAIYEDNTWQAITETEYDEQLGAQYDYSRVATIISEYPLDTVYADGTIMDLPMLTIQDMRGNDAHQLIPYYLSGIRDMDEMTFVQDRFVRPGQSDSVTFDLLSDQQDYLDPENYRDVAATHDVPLPSYDHFVRRFYTRLPEATEAFFDRQPDLPDPITIRTYSTAQVVSLIREFLWDNAEYTLTPGALPADTDFVEYFLSDNHQGYCVHYATAATLLLRYYGYPARYVEGFRVGQEAFSGGIASIRDYNEHAWVELYDPYLGWLPLEFTESSFDFSEYGAAAGTGEQEDTPDEPLSEPDTPADSPVDQPAVLDRTDEQRLALPMTELAAAAAAVLLILQPLPRRAWKKSRLRQKDHQKAVLYGYHQLQKMARYGLPIPQEARTLAQKARFSRHHADAADARAMAELLMKTRKKRRQLSLWKRFLFIYRDAL</sequence>
<feature type="transmembrane region" description="Helical" evidence="2">
    <location>
        <begin position="161"/>
        <end position="182"/>
    </location>
</feature>
<dbReference type="Proteomes" id="UP000823896">
    <property type="component" value="Unassembled WGS sequence"/>
</dbReference>
<evidence type="ECO:0000256" key="2">
    <source>
        <dbReference type="SAM" id="Phobius"/>
    </source>
</evidence>
<feature type="transmembrane region" description="Helical" evidence="2">
    <location>
        <begin position="28"/>
        <end position="46"/>
    </location>
</feature>
<evidence type="ECO:0000313" key="4">
    <source>
        <dbReference type="EMBL" id="HJC36767.1"/>
    </source>
</evidence>
<evidence type="ECO:0000259" key="3">
    <source>
        <dbReference type="SMART" id="SM00460"/>
    </source>
</evidence>
<proteinExistence type="predicted"/>
<evidence type="ECO:0000313" key="5">
    <source>
        <dbReference type="Proteomes" id="UP000823896"/>
    </source>
</evidence>
<dbReference type="InterPro" id="IPR052901">
    <property type="entry name" value="Bact_TGase-like"/>
</dbReference>
<dbReference type="InterPro" id="IPR038765">
    <property type="entry name" value="Papain-like_cys_pep_sf"/>
</dbReference>